<feature type="compositionally biased region" description="Basic and acidic residues" evidence="1">
    <location>
        <begin position="134"/>
        <end position="144"/>
    </location>
</feature>
<dbReference type="SUPFAM" id="SSF63491">
    <property type="entry name" value="BAG domain"/>
    <property type="match status" value="1"/>
</dbReference>
<accession>A0A0C3S3E5</accession>
<dbReference type="InterPro" id="IPR036533">
    <property type="entry name" value="BAG_dom_sf"/>
</dbReference>
<feature type="compositionally biased region" description="Low complexity" evidence="1">
    <location>
        <begin position="165"/>
        <end position="180"/>
    </location>
</feature>
<feature type="region of interest" description="Disordered" evidence="1">
    <location>
        <begin position="158"/>
        <end position="189"/>
    </location>
</feature>
<evidence type="ECO:0000259" key="2">
    <source>
        <dbReference type="Pfam" id="PF02179"/>
    </source>
</evidence>
<reference evidence="3 4" key="1">
    <citation type="journal article" date="2014" name="PLoS Genet.">
        <title>Analysis of the Phlebiopsis gigantea genome, transcriptome and secretome provides insight into its pioneer colonization strategies of wood.</title>
        <authorList>
            <person name="Hori C."/>
            <person name="Ishida T."/>
            <person name="Igarashi K."/>
            <person name="Samejima M."/>
            <person name="Suzuki H."/>
            <person name="Master E."/>
            <person name="Ferreira P."/>
            <person name="Ruiz-Duenas F.J."/>
            <person name="Held B."/>
            <person name="Canessa P."/>
            <person name="Larrondo L.F."/>
            <person name="Schmoll M."/>
            <person name="Druzhinina I.S."/>
            <person name="Kubicek C.P."/>
            <person name="Gaskell J.A."/>
            <person name="Kersten P."/>
            <person name="St John F."/>
            <person name="Glasner J."/>
            <person name="Sabat G."/>
            <person name="Splinter BonDurant S."/>
            <person name="Syed K."/>
            <person name="Yadav J."/>
            <person name="Mgbeahuruike A.C."/>
            <person name="Kovalchuk A."/>
            <person name="Asiegbu F.O."/>
            <person name="Lackner G."/>
            <person name="Hoffmeister D."/>
            <person name="Rencoret J."/>
            <person name="Gutierrez A."/>
            <person name="Sun H."/>
            <person name="Lindquist E."/>
            <person name="Barry K."/>
            <person name="Riley R."/>
            <person name="Grigoriev I.V."/>
            <person name="Henrissat B."/>
            <person name="Kues U."/>
            <person name="Berka R.M."/>
            <person name="Martinez A.T."/>
            <person name="Covert S.F."/>
            <person name="Blanchette R.A."/>
            <person name="Cullen D."/>
        </authorList>
    </citation>
    <scope>NUCLEOTIDE SEQUENCE [LARGE SCALE GENOMIC DNA]</scope>
    <source>
        <strain evidence="3 4">11061_1 CR5-6</strain>
    </source>
</reference>
<feature type="compositionally biased region" description="Low complexity" evidence="1">
    <location>
        <begin position="249"/>
        <end position="263"/>
    </location>
</feature>
<gene>
    <name evidence="3" type="ORF">PHLGIDRAFT_37935</name>
</gene>
<dbReference type="AlphaFoldDB" id="A0A0C3S3E5"/>
<dbReference type="Pfam" id="PF02179">
    <property type="entry name" value="BAG"/>
    <property type="match status" value="1"/>
</dbReference>
<sequence length="642" mass="69442">MFILAPTSALRYNYPTCRGYTYDRAAETAVHHAAYDYALAHARAEAVRQREQEQRYLEAARREQIRRRAEVVELVEALYGQQYPQYRQHAYGHPFFDAAQYHERRQVEAARRRAELLRQRQEAEQARSAAAARQRAEAERRRDAARRDQEYWVSLLNSQFGPQKPEASPARPAESAPQPSTSKLPSVESALKHRLAAESDSDVLETLQHLLWSLEPTPSQPVDKKGKARETPAIPFSFPKEEKKVHFETPTPANPSASSHTPSAPAPGPKSTEEAPQSPAPAALERSLSLNTIKRIEDSLHTLQSAFVLPSELDLAPSPASASGHESDSETDLAFTSKNKPVHAYEHALNGLLESLDAVESYGDEEIRGRRKAVVGLVEGALKEVGKRVEESRERERKRNSVIEVEGEKAEESVKELVDPLVEGVAATPVEEVAATPAEAVVTTPAQEAIIDTPAVDDVAVEAAAQDVVLDVETPSTLPKAEAEANQTVAEDGSTPTAPTPNAEASVQPIEAANSNASTPAEDVAAPSADAHSHVQEAVVEGPATTSLPTDSIEASEAPNDAPSTFSDIASPQHENASSTPSSPSPDAESSFLLQPSQNPLPDPAPRSTPSEHEEDAELVSVSDVSDGELKEWESVASDGEL</sequence>
<dbReference type="Proteomes" id="UP000053257">
    <property type="component" value="Unassembled WGS sequence"/>
</dbReference>
<protein>
    <recommendedName>
        <fullName evidence="2">BAG domain-containing protein</fullName>
    </recommendedName>
</protein>
<feature type="region of interest" description="Disordered" evidence="1">
    <location>
        <begin position="474"/>
        <end position="642"/>
    </location>
</feature>
<name>A0A0C3S3E5_PHLG1</name>
<organism evidence="3 4">
    <name type="scientific">Phlebiopsis gigantea (strain 11061_1 CR5-6)</name>
    <name type="common">White-rot fungus</name>
    <name type="synonym">Peniophora gigantea</name>
    <dbReference type="NCBI Taxonomy" id="745531"/>
    <lineage>
        <taxon>Eukaryota</taxon>
        <taxon>Fungi</taxon>
        <taxon>Dikarya</taxon>
        <taxon>Basidiomycota</taxon>
        <taxon>Agaricomycotina</taxon>
        <taxon>Agaricomycetes</taxon>
        <taxon>Polyporales</taxon>
        <taxon>Phanerochaetaceae</taxon>
        <taxon>Phlebiopsis</taxon>
    </lineage>
</organism>
<evidence type="ECO:0000256" key="1">
    <source>
        <dbReference type="SAM" id="MobiDB-lite"/>
    </source>
</evidence>
<dbReference type="Gene3D" id="1.20.58.120">
    <property type="entry name" value="BAG domain"/>
    <property type="match status" value="1"/>
</dbReference>
<dbReference type="STRING" id="745531.A0A0C3S3E5"/>
<feature type="region of interest" description="Disordered" evidence="1">
    <location>
        <begin position="118"/>
        <end position="144"/>
    </location>
</feature>
<evidence type="ECO:0000313" key="3">
    <source>
        <dbReference type="EMBL" id="KIP02360.1"/>
    </source>
</evidence>
<dbReference type="GO" id="GO:0051087">
    <property type="term" value="F:protein-folding chaperone binding"/>
    <property type="evidence" value="ECO:0007669"/>
    <property type="project" value="InterPro"/>
</dbReference>
<feature type="region of interest" description="Disordered" evidence="1">
    <location>
        <begin position="315"/>
        <end position="334"/>
    </location>
</feature>
<feature type="compositionally biased region" description="Low complexity" evidence="1">
    <location>
        <begin position="578"/>
        <end position="591"/>
    </location>
</feature>
<feature type="compositionally biased region" description="Polar residues" evidence="1">
    <location>
        <begin position="562"/>
        <end position="577"/>
    </location>
</feature>
<proteinExistence type="predicted"/>
<feature type="region of interest" description="Disordered" evidence="1">
    <location>
        <begin position="234"/>
        <end position="283"/>
    </location>
</feature>
<dbReference type="EMBL" id="KN840681">
    <property type="protein sequence ID" value="KIP02360.1"/>
    <property type="molecule type" value="Genomic_DNA"/>
</dbReference>
<dbReference type="InterPro" id="IPR003103">
    <property type="entry name" value="BAG_domain"/>
</dbReference>
<evidence type="ECO:0000313" key="4">
    <source>
        <dbReference type="Proteomes" id="UP000053257"/>
    </source>
</evidence>
<dbReference type="OrthoDB" id="333905at2759"/>
<dbReference type="HOGENOM" id="CLU_426472_0_0_1"/>
<feature type="compositionally biased region" description="Polar residues" evidence="1">
    <location>
        <begin position="485"/>
        <end position="497"/>
    </location>
</feature>
<keyword evidence="4" id="KW-1185">Reference proteome</keyword>
<feature type="domain" description="BAG" evidence="2">
    <location>
        <begin position="342"/>
        <end position="385"/>
    </location>
</feature>